<keyword evidence="1" id="KW-0732">Signal</keyword>
<accession>A0A559JQ58</accession>
<gene>
    <name evidence="2" type="ORF">FPZ45_05965</name>
</gene>
<sequence>MRKTFMGLFLVLVLTALIVTGCSSSPQAGDQDPKNIKVELTTEPAPARVGEETKLVATITGLLDEKNTTVQFEIRQSDNKGLPELIEEVDYSGSGHYSANFVFKESVKYDVYIHIYNGELHVTKKKPVEVAS</sequence>
<dbReference type="RefSeq" id="WP_144699433.1">
    <property type="nucleotide sequence ID" value="NZ_VNJJ01000003.1"/>
</dbReference>
<proteinExistence type="predicted"/>
<dbReference type="OrthoDB" id="2679237at2"/>
<dbReference type="AlphaFoldDB" id="A0A559JQ58"/>
<evidence type="ECO:0008006" key="4">
    <source>
        <dbReference type="Google" id="ProtNLM"/>
    </source>
</evidence>
<evidence type="ECO:0000313" key="2">
    <source>
        <dbReference type="EMBL" id="TVY01988.1"/>
    </source>
</evidence>
<dbReference type="EMBL" id="VNJJ01000003">
    <property type="protein sequence ID" value="TVY01988.1"/>
    <property type="molecule type" value="Genomic_DNA"/>
</dbReference>
<name>A0A559JQ58_9BACL</name>
<feature type="chain" id="PRO_5021799848" description="YtkA-like domain-containing protein" evidence="1">
    <location>
        <begin position="29"/>
        <end position="132"/>
    </location>
</feature>
<reference evidence="2 3" key="1">
    <citation type="submission" date="2019-07" db="EMBL/GenBank/DDBJ databases">
        <authorList>
            <person name="Kim J."/>
        </authorList>
    </citation>
    <scope>NUCLEOTIDE SEQUENCE [LARGE SCALE GENOMIC DNA]</scope>
    <source>
        <strain evidence="2 3">G13</strain>
    </source>
</reference>
<feature type="signal peptide" evidence="1">
    <location>
        <begin position="1"/>
        <end position="28"/>
    </location>
</feature>
<dbReference type="Proteomes" id="UP000316330">
    <property type="component" value="Unassembled WGS sequence"/>
</dbReference>
<evidence type="ECO:0000256" key="1">
    <source>
        <dbReference type="SAM" id="SignalP"/>
    </source>
</evidence>
<protein>
    <recommendedName>
        <fullName evidence="4">YtkA-like domain-containing protein</fullName>
    </recommendedName>
</protein>
<dbReference type="PROSITE" id="PS51257">
    <property type="entry name" value="PROKAR_LIPOPROTEIN"/>
    <property type="match status" value="1"/>
</dbReference>
<keyword evidence="3" id="KW-1185">Reference proteome</keyword>
<evidence type="ECO:0000313" key="3">
    <source>
        <dbReference type="Proteomes" id="UP000316330"/>
    </source>
</evidence>
<comment type="caution">
    <text evidence="2">The sequence shown here is derived from an EMBL/GenBank/DDBJ whole genome shotgun (WGS) entry which is preliminary data.</text>
</comment>
<organism evidence="2 3">
    <name type="scientific">Cohnella terricola</name>
    <dbReference type="NCBI Taxonomy" id="1289167"/>
    <lineage>
        <taxon>Bacteria</taxon>
        <taxon>Bacillati</taxon>
        <taxon>Bacillota</taxon>
        <taxon>Bacilli</taxon>
        <taxon>Bacillales</taxon>
        <taxon>Paenibacillaceae</taxon>
        <taxon>Cohnella</taxon>
    </lineage>
</organism>